<keyword evidence="8" id="KW-0805">Transcription regulation</keyword>
<evidence type="ECO:0000256" key="1">
    <source>
        <dbReference type="ARBA" id="ARBA00004642"/>
    </source>
</evidence>
<dbReference type="InterPro" id="IPR036388">
    <property type="entry name" value="WH-like_DNA-bd_sf"/>
</dbReference>
<comment type="subcellular location">
    <subcellularLocation>
        <location evidence="1">Nucleus</location>
        <location evidence="1">Nucleoplasm</location>
    </subcellularLocation>
</comment>
<evidence type="ECO:0000256" key="12">
    <source>
        <dbReference type="ARBA" id="ARBA00029640"/>
    </source>
</evidence>
<dbReference type="PROSITE" id="PS50102">
    <property type="entry name" value="RRM"/>
    <property type="match status" value="1"/>
</dbReference>
<dbReference type="InterPro" id="IPR000504">
    <property type="entry name" value="RRM_dom"/>
</dbReference>
<dbReference type="PRINTS" id="PR00302">
    <property type="entry name" value="LUPUSLA"/>
</dbReference>
<sequence length="599" mass="68238">MISTERGGDGGAGAAEPSSKNKEMEKKKRSRVKQLLGDVKKQVEFWFGDVNLHKDRFLKKLIDESDDGYVDLSVLADFNRMKKLTTDTKLIARALKNSSVVEVNLEGNKVRRQLPIGEVPDNVDSRTVYVELLPKDVTHSWIERVFTKCGNVVYVSIPRYKSSGDSKGFAFVEFEKEEEAHKAIEGKERKVTETLLILKQMLNNPPEDAPRKPGIFPKTKKGKAIAQPADNPPSGEEEEKKKRKKKKKKEGAAAQASAEEAKEQVMETEQSDQKRKRSATVEFEPEVAATQRTPGKLSEKKRRRSQTADGSESELPSKIRKTSEGDDRKKETDATKSNLLSQSNSETGVEEGKENRDDSTVKAKRKRKKKHKEKLKIGEEVIPLRVLSKKDWLDLKDEYLALQKRSMMSLKKCMNKIDHKEHKSVMETDTEPQDGNMEKSNKSEKAATQGPQFTSGVIMKITDGKPLPGRKFIKDALCKISPVAYIDILEGDAEGHIRFHTPEDAKVISDARAELQKEHSWKLEILSGINFCVYFEVKARMWMSDHEQRYWQKILVDRQVKLNRPREKKRGTEKLISKAEKIIVARAKEANKHIRFQED</sequence>
<dbReference type="STRING" id="240159.A0A4U5VVH1"/>
<evidence type="ECO:0000259" key="15">
    <source>
        <dbReference type="PROSITE" id="PS50102"/>
    </source>
</evidence>
<dbReference type="SUPFAM" id="SSF54928">
    <property type="entry name" value="RNA-binding domain, RBD"/>
    <property type="match status" value="1"/>
</dbReference>
<feature type="region of interest" description="Disordered" evidence="14">
    <location>
        <begin position="1"/>
        <end position="30"/>
    </location>
</feature>
<dbReference type="InterPro" id="IPR002344">
    <property type="entry name" value="Lupus_La"/>
</dbReference>
<dbReference type="GO" id="GO:1990904">
    <property type="term" value="C:ribonucleoprotein complex"/>
    <property type="evidence" value="ECO:0007669"/>
    <property type="project" value="UniProtKB-UniRule"/>
</dbReference>
<dbReference type="InterPro" id="IPR012677">
    <property type="entry name" value="Nucleotide-bd_a/b_plait_sf"/>
</dbReference>
<evidence type="ECO:0000256" key="10">
    <source>
        <dbReference type="ARBA" id="ARBA00023187"/>
    </source>
</evidence>
<dbReference type="EMBL" id="CM014101">
    <property type="protein sequence ID" value="TKS92784.1"/>
    <property type="molecule type" value="Genomic_DNA"/>
</dbReference>
<evidence type="ECO:0000313" key="18">
    <source>
        <dbReference type="EMBL" id="TKS92784.1"/>
    </source>
</evidence>
<dbReference type="CDD" id="cd12290">
    <property type="entry name" value="RRM1_LARP7"/>
    <property type="match status" value="1"/>
</dbReference>
<evidence type="ECO:0000256" key="2">
    <source>
        <dbReference type="ARBA" id="ARBA00008680"/>
    </source>
</evidence>
<protein>
    <recommendedName>
        <fullName evidence="3">La-related protein 7</fullName>
    </recommendedName>
    <alternativeName>
        <fullName evidence="12">La ribonucleoprotein domain family member 7</fullName>
    </alternativeName>
</protein>
<dbReference type="Gene3D" id="3.30.70.330">
    <property type="match status" value="2"/>
</dbReference>
<evidence type="ECO:0000256" key="5">
    <source>
        <dbReference type="ARBA" id="ARBA00022782"/>
    </source>
</evidence>
<keyword evidence="7 13" id="KW-0694">RNA-binding</keyword>
<evidence type="ECO:0000259" key="16">
    <source>
        <dbReference type="PROSITE" id="PS50961"/>
    </source>
</evidence>
<evidence type="ECO:0000259" key="17">
    <source>
        <dbReference type="PROSITE" id="PS51939"/>
    </source>
</evidence>
<feature type="compositionally biased region" description="Basic and acidic residues" evidence="14">
    <location>
        <begin position="315"/>
        <end position="334"/>
    </location>
</feature>
<keyword evidence="6" id="KW-0744">Spermatogenesis</keyword>
<keyword evidence="19" id="KW-1185">Reference proteome</keyword>
<dbReference type="Pfam" id="PF08777">
    <property type="entry name" value="RRM_3"/>
    <property type="match status" value="2"/>
</dbReference>
<dbReference type="PANTHER" id="PTHR22792">
    <property type="entry name" value="LUPUS LA PROTEIN-RELATED"/>
    <property type="match status" value="1"/>
</dbReference>
<feature type="region of interest" description="Disordered" evidence="14">
    <location>
        <begin position="201"/>
        <end position="374"/>
    </location>
</feature>
<dbReference type="InterPro" id="IPR014886">
    <property type="entry name" value="La_xRRM"/>
</dbReference>
<dbReference type="GO" id="GO:0005654">
    <property type="term" value="C:nucleoplasm"/>
    <property type="evidence" value="ECO:0007669"/>
    <property type="project" value="UniProtKB-SubCell"/>
</dbReference>
<dbReference type="GO" id="GO:0008380">
    <property type="term" value="P:RNA splicing"/>
    <property type="evidence" value="ECO:0007669"/>
    <property type="project" value="UniProtKB-KW"/>
</dbReference>
<dbReference type="Proteomes" id="UP000298787">
    <property type="component" value="Chromosome 24"/>
</dbReference>
<feature type="compositionally biased region" description="Basic and acidic residues" evidence="14">
    <location>
        <begin position="350"/>
        <end position="361"/>
    </location>
</feature>
<evidence type="ECO:0000256" key="8">
    <source>
        <dbReference type="ARBA" id="ARBA00023015"/>
    </source>
</evidence>
<dbReference type="SMART" id="SM00360">
    <property type="entry name" value="RRM"/>
    <property type="match status" value="1"/>
</dbReference>
<dbReference type="GO" id="GO:0006397">
    <property type="term" value="P:mRNA processing"/>
    <property type="evidence" value="ECO:0007669"/>
    <property type="project" value="UniProtKB-KW"/>
</dbReference>
<dbReference type="FunFam" id="1.10.10.10:FF:000158">
    <property type="entry name" value="La ribonucleoprotein domain family member 7"/>
    <property type="match status" value="1"/>
</dbReference>
<reference evidence="18 19" key="1">
    <citation type="submission" date="2019-01" db="EMBL/GenBank/DDBJ databases">
        <title>Genome Assembly of Collichthys lucidus.</title>
        <authorList>
            <person name="Cai M."/>
            <person name="Xiao S."/>
        </authorList>
    </citation>
    <scope>NUCLEOTIDE SEQUENCE [LARGE SCALE GENOMIC DNA]</scope>
    <source>
        <strain evidence="18">JT15FE1705JMU</strain>
        <tissue evidence="18">Muscle</tissue>
    </source>
</reference>
<keyword evidence="10" id="KW-0508">mRNA splicing</keyword>
<dbReference type="PANTHER" id="PTHR22792:SF62">
    <property type="entry name" value="LA-RELATED PROTEIN 7"/>
    <property type="match status" value="1"/>
</dbReference>
<dbReference type="PROSITE" id="PS51939">
    <property type="entry name" value="XRRM"/>
    <property type="match status" value="1"/>
</dbReference>
<dbReference type="InterPro" id="IPR006630">
    <property type="entry name" value="La_HTH"/>
</dbReference>
<feature type="domain" description="HTH La-type RNA-binding" evidence="16">
    <location>
        <begin position="29"/>
        <end position="121"/>
    </location>
</feature>
<evidence type="ECO:0000256" key="4">
    <source>
        <dbReference type="ARBA" id="ARBA00022664"/>
    </source>
</evidence>
<evidence type="ECO:0000256" key="6">
    <source>
        <dbReference type="ARBA" id="ARBA00022871"/>
    </source>
</evidence>
<feature type="domain" description="XRRM" evidence="17">
    <location>
        <begin position="452"/>
        <end position="581"/>
    </location>
</feature>
<evidence type="ECO:0000256" key="7">
    <source>
        <dbReference type="ARBA" id="ARBA00022884"/>
    </source>
</evidence>
<feature type="compositionally biased region" description="Basic residues" evidence="14">
    <location>
        <begin position="362"/>
        <end position="374"/>
    </location>
</feature>
<gene>
    <name evidence="18" type="ORF">D9C73_027230</name>
</gene>
<dbReference type="Pfam" id="PF00076">
    <property type="entry name" value="RRM_1"/>
    <property type="match status" value="1"/>
</dbReference>
<dbReference type="GO" id="GO:0007283">
    <property type="term" value="P:spermatogenesis"/>
    <property type="evidence" value="ECO:0007669"/>
    <property type="project" value="UniProtKB-KW"/>
</dbReference>
<dbReference type="SUPFAM" id="SSF46785">
    <property type="entry name" value="Winged helix' DNA-binding domain"/>
    <property type="match status" value="1"/>
</dbReference>
<dbReference type="InterPro" id="IPR035979">
    <property type="entry name" value="RBD_domain_sf"/>
</dbReference>
<comment type="similarity">
    <text evidence="2">Belongs to the LARP7 family.</text>
</comment>
<dbReference type="InterPro" id="IPR034887">
    <property type="entry name" value="LARP7_RRM1"/>
</dbReference>
<dbReference type="GO" id="GO:0003723">
    <property type="term" value="F:RNA binding"/>
    <property type="evidence" value="ECO:0007669"/>
    <property type="project" value="UniProtKB-UniRule"/>
</dbReference>
<keyword evidence="5" id="KW-0221">Differentiation</keyword>
<dbReference type="GO" id="GO:0030154">
    <property type="term" value="P:cell differentiation"/>
    <property type="evidence" value="ECO:0007669"/>
    <property type="project" value="UniProtKB-KW"/>
</dbReference>
<dbReference type="InterPro" id="IPR036390">
    <property type="entry name" value="WH_DNA-bd_sf"/>
</dbReference>
<keyword evidence="9" id="KW-0804">Transcription</keyword>
<feature type="domain" description="RRM" evidence="15">
    <location>
        <begin position="126"/>
        <end position="196"/>
    </location>
</feature>
<evidence type="ECO:0000256" key="11">
    <source>
        <dbReference type="ARBA" id="ARBA00023242"/>
    </source>
</evidence>
<feature type="region of interest" description="Disordered" evidence="14">
    <location>
        <begin position="425"/>
        <end position="449"/>
    </location>
</feature>
<feature type="compositionally biased region" description="Polar residues" evidence="14">
    <location>
        <begin position="335"/>
        <end position="347"/>
    </location>
</feature>
<evidence type="ECO:0000313" key="19">
    <source>
        <dbReference type="Proteomes" id="UP000298787"/>
    </source>
</evidence>
<feature type="compositionally biased region" description="Basic and acidic residues" evidence="14">
    <location>
        <begin position="436"/>
        <end position="445"/>
    </location>
</feature>
<proteinExistence type="inferred from homology"/>
<evidence type="ECO:0000256" key="13">
    <source>
        <dbReference type="PROSITE-ProRule" id="PRU00332"/>
    </source>
</evidence>
<evidence type="ECO:0000256" key="9">
    <source>
        <dbReference type="ARBA" id="ARBA00023163"/>
    </source>
</evidence>
<dbReference type="AlphaFoldDB" id="A0A4U5VVH1"/>
<dbReference type="PROSITE" id="PS50961">
    <property type="entry name" value="HTH_LA"/>
    <property type="match status" value="1"/>
</dbReference>
<organism evidence="18 19">
    <name type="scientific">Collichthys lucidus</name>
    <name type="common">Big head croaker</name>
    <name type="synonym">Sciaena lucida</name>
    <dbReference type="NCBI Taxonomy" id="240159"/>
    <lineage>
        <taxon>Eukaryota</taxon>
        <taxon>Metazoa</taxon>
        <taxon>Chordata</taxon>
        <taxon>Craniata</taxon>
        <taxon>Vertebrata</taxon>
        <taxon>Euteleostomi</taxon>
        <taxon>Actinopterygii</taxon>
        <taxon>Neopterygii</taxon>
        <taxon>Teleostei</taxon>
        <taxon>Neoteleostei</taxon>
        <taxon>Acanthomorphata</taxon>
        <taxon>Eupercaria</taxon>
        <taxon>Sciaenidae</taxon>
        <taxon>Collichthys</taxon>
    </lineage>
</organism>
<accession>A0A4U5VVH1</accession>
<name>A0A4U5VVH1_COLLU</name>
<dbReference type="InterPro" id="IPR045180">
    <property type="entry name" value="La_dom_prot"/>
</dbReference>
<evidence type="ECO:0000256" key="3">
    <source>
        <dbReference type="ARBA" id="ARBA00015867"/>
    </source>
</evidence>
<dbReference type="Gene3D" id="1.10.10.10">
    <property type="entry name" value="Winged helix-like DNA-binding domain superfamily/Winged helix DNA-binding domain"/>
    <property type="match status" value="1"/>
</dbReference>
<keyword evidence="11" id="KW-0539">Nucleus</keyword>
<dbReference type="Pfam" id="PF05383">
    <property type="entry name" value="La"/>
    <property type="match status" value="1"/>
</dbReference>
<keyword evidence="18" id="KW-0687">Ribonucleoprotein</keyword>
<keyword evidence="4" id="KW-0507">mRNA processing</keyword>
<dbReference type="SMART" id="SM00715">
    <property type="entry name" value="LA"/>
    <property type="match status" value="1"/>
</dbReference>
<evidence type="ECO:0000256" key="14">
    <source>
        <dbReference type="SAM" id="MobiDB-lite"/>
    </source>
</evidence>